<feature type="domain" description="RNA 2-O ribose methyltransferase substrate binding" evidence="4">
    <location>
        <begin position="26"/>
        <end position="91"/>
    </location>
</feature>
<evidence type="ECO:0000313" key="6">
    <source>
        <dbReference type="Proteomes" id="UP001597526"/>
    </source>
</evidence>
<dbReference type="Pfam" id="PF00588">
    <property type="entry name" value="SpoU_methylase"/>
    <property type="match status" value="1"/>
</dbReference>
<dbReference type="RefSeq" id="WP_377767164.1">
    <property type="nucleotide sequence ID" value="NZ_JBHULB010000016.1"/>
</dbReference>
<evidence type="ECO:0000256" key="3">
    <source>
        <dbReference type="ARBA" id="ARBA00022679"/>
    </source>
</evidence>
<dbReference type="SMART" id="SM00967">
    <property type="entry name" value="SpoU_sub_bind"/>
    <property type="match status" value="1"/>
</dbReference>
<dbReference type="GO" id="GO:0032259">
    <property type="term" value="P:methylation"/>
    <property type="evidence" value="ECO:0007669"/>
    <property type="project" value="UniProtKB-KW"/>
</dbReference>
<dbReference type="InterPro" id="IPR053888">
    <property type="entry name" value="MRM3-like_sub_bind"/>
</dbReference>
<evidence type="ECO:0000256" key="1">
    <source>
        <dbReference type="ARBA" id="ARBA00007228"/>
    </source>
</evidence>
<keyword evidence="3" id="KW-0808">Transferase</keyword>
<dbReference type="Proteomes" id="UP001597526">
    <property type="component" value="Unassembled WGS sequence"/>
</dbReference>
<keyword evidence="6" id="KW-1185">Reference proteome</keyword>
<name>A0ABW5MWQ8_9FLAO</name>
<reference evidence="6" key="1">
    <citation type="journal article" date="2019" name="Int. J. Syst. Evol. Microbiol.">
        <title>The Global Catalogue of Microorganisms (GCM) 10K type strain sequencing project: providing services to taxonomists for standard genome sequencing and annotation.</title>
        <authorList>
            <consortium name="The Broad Institute Genomics Platform"/>
            <consortium name="The Broad Institute Genome Sequencing Center for Infectious Disease"/>
            <person name="Wu L."/>
            <person name="Ma J."/>
        </authorList>
    </citation>
    <scope>NUCLEOTIDE SEQUENCE [LARGE SCALE GENOMIC DNA]</scope>
    <source>
        <strain evidence="6">KCTC 52368</strain>
    </source>
</reference>
<proteinExistence type="inferred from homology"/>
<dbReference type="Gene3D" id="3.40.1280.10">
    <property type="match status" value="1"/>
</dbReference>
<evidence type="ECO:0000256" key="2">
    <source>
        <dbReference type="ARBA" id="ARBA00022603"/>
    </source>
</evidence>
<sequence length="241" mass="26825">MVSKNQLKLIKSLHQKKYRNEHGLFFVEGLKTVKELLNSDLNLFELYATKQYSGDFLELEIHDITENDLKKISALRQPSGVLAVFQMPKTRKVDFGNWVMVLDDVRDPGNLGAIIRLCDWFGIEHIVCSNETVDVFNPKVLQATMGSIARVNVVYQDLEPFLAKASLPVYGTYMQGASIYKEDFPKSGVLIMGNEANGIAPKLKANIDKSVTIPQFGNLTAESLNVATATAIVLSEIRSNS</sequence>
<dbReference type="GO" id="GO:0008168">
    <property type="term" value="F:methyltransferase activity"/>
    <property type="evidence" value="ECO:0007669"/>
    <property type="project" value="UniProtKB-KW"/>
</dbReference>
<dbReference type="InterPro" id="IPR029028">
    <property type="entry name" value="Alpha/beta_knot_MTases"/>
</dbReference>
<gene>
    <name evidence="5" type="ORF">ACFSQJ_11805</name>
</gene>
<dbReference type="InterPro" id="IPR001537">
    <property type="entry name" value="SpoU_MeTrfase"/>
</dbReference>
<dbReference type="CDD" id="cd18109">
    <property type="entry name" value="SpoU-like_RNA-MTase"/>
    <property type="match status" value="1"/>
</dbReference>
<dbReference type="InterPro" id="IPR013123">
    <property type="entry name" value="SpoU_subst-bd"/>
</dbReference>
<dbReference type="EMBL" id="JBHULB010000016">
    <property type="protein sequence ID" value="MFD2587620.1"/>
    <property type="molecule type" value="Genomic_DNA"/>
</dbReference>
<protein>
    <submittedName>
        <fullName evidence="5">TrmH family RNA methyltransferase</fullName>
    </submittedName>
</protein>
<keyword evidence="2 5" id="KW-0489">Methyltransferase</keyword>
<dbReference type="SUPFAM" id="SSF55315">
    <property type="entry name" value="L30e-like"/>
    <property type="match status" value="1"/>
</dbReference>
<comment type="similarity">
    <text evidence="1">Belongs to the class IV-like SAM-binding methyltransferase superfamily. RNA methyltransferase TrmH family.</text>
</comment>
<organism evidence="5 6">
    <name type="scientific">Croceitalea marina</name>
    <dbReference type="NCBI Taxonomy" id="1775166"/>
    <lineage>
        <taxon>Bacteria</taxon>
        <taxon>Pseudomonadati</taxon>
        <taxon>Bacteroidota</taxon>
        <taxon>Flavobacteriia</taxon>
        <taxon>Flavobacteriales</taxon>
        <taxon>Flavobacteriaceae</taxon>
        <taxon>Croceitalea</taxon>
    </lineage>
</organism>
<dbReference type="InterPro" id="IPR029026">
    <property type="entry name" value="tRNA_m1G_MTases_N"/>
</dbReference>
<dbReference type="Pfam" id="PF22435">
    <property type="entry name" value="MRM3-like_sub_bind"/>
    <property type="match status" value="1"/>
</dbReference>
<dbReference type="PANTHER" id="PTHR43191">
    <property type="entry name" value="RRNA METHYLTRANSFERASE 3"/>
    <property type="match status" value="1"/>
</dbReference>
<dbReference type="SUPFAM" id="SSF75217">
    <property type="entry name" value="alpha/beta knot"/>
    <property type="match status" value="1"/>
</dbReference>
<dbReference type="Gene3D" id="3.30.1330.30">
    <property type="match status" value="1"/>
</dbReference>
<dbReference type="InterPro" id="IPR029064">
    <property type="entry name" value="Ribosomal_eL30-like_sf"/>
</dbReference>
<dbReference type="InterPro" id="IPR051259">
    <property type="entry name" value="rRNA_Methyltransferase"/>
</dbReference>
<dbReference type="PANTHER" id="PTHR43191:SF2">
    <property type="entry name" value="RRNA METHYLTRANSFERASE 3, MITOCHONDRIAL"/>
    <property type="match status" value="1"/>
</dbReference>
<evidence type="ECO:0000259" key="4">
    <source>
        <dbReference type="SMART" id="SM00967"/>
    </source>
</evidence>
<accession>A0ABW5MWQ8</accession>
<evidence type="ECO:0000313" key="5">
    <source>
        <dbReference type="EMBL" id="MFD2587620.1"/>
    </source>
</evidence>
<comment type="caution">
    <text evidence="5">The sequence shown here is derived from an EMBL/GenBank/DDBJ whole genome shotgun (WGS) entry which is preliminary data.</text>
</comment>